<reference evidence="2 3" key="1">
    <citation type="journal article" date="2024" name="Ann. Entomol. Soc. Am.">
        <title>Genomic analyses of the southern and eastern yellowjacket wasps (Hymenoptera: Vespidae) reveal evolutionary signatures of social life.</title>
        <authorList>
            <person name="Catto M.A."/>
            <person name="Caine P.B."/>
            <person name="Orr S.E."/>
            <person name="Hunt B.G."/>
            <person name="Goodisman M.A.D."/>
        </authorList>
    </citation>
    <scope>NUCLEOTIDE SEQUENCE [LARGE SCALE GENOMIC DNA]</scope>
    <source>
        <strain evidence="2">232</strain>
        <tissue evidence="2">Head and thorax</tissue>
    </source>
</reference>
<sequence>MQQPPRGGTWVGDTCRYIKILWDTSIIEQMAVCFNEFSKVFSMLDHRRTDHREINFYREVLIVIAGPIVVGFLHGS</sequence>
<dbReference type="Proteomes" id="UP001607303">
    <property type="component" value="Unassembled WGS sequence"/>
</dbReference>
<keyword evidence="3" id="KW-1185">Reference proteome</keyword>
<organism evidence="2 3">
    <name type="scientific">Vespula maculifrons</name>
    <name type="common">Eastern yellow jacket</name>
    <name type="synonym">Wasp</name>
    <dbReference type="NCBI Taxonomy" id="7453"/>
    <lineage>
        <taxon>Eukaryota</taxon>
        <taxon>Metazoa</taxon>
        <taxon>Ecdysozoa</taxon>
        <taxon>Arthropoda</taxon>
        <taxon>Hexapoda</taxon>
        <taxon>Insecta</taxon>
        <taxon>Pterygota</taxon>
        <taxon>Neoptera</taxon>
        <taxon>Endopterygota</taxon>
        <taxon>Hymenoptera</taxon>
        <taxon>Apocrita</taxon>
        <taxon>Aculeata</taxon>
        <taxon>Vespoidea</taxon>
        <taxon>Vespidae</taxon>
        <taxon>Vespinae</taxon>
        <taxon>Vespula</taxon>
    </lineage>
</organism>
<dbReference type="EMBL" id="JAYRBN010000100">
    <property type="protein sequence ID" value="KAL2727968.1"/>
    <property type="molecule type" value="Genomic_DNA"/>
</dbReference>
<name>A0ABD2B5Q8_VESMC</name>
<gene>
    <name evidence="2" type="ORF">V1477_017244</name>
</gene>
<evidence type="ECO:0000313" key="2">
    <source>
        <dbReference type="EMBL" id="KAL2727968.1"/>
    </source>
</evidence>
<accession>A0ABD2B5Q8</accession>
<dbReference type="AlphaFoldDB" id="A0ABD2B5Q8"/>
<feature type="transmembrane region" description="Helical" evidence="1">
    <location>
        <begin position="56"/>
        <end position="75"/>
    </location>
</feature>
<comment type="caution">
    <text evidence="2">The sequence shown here is derived from an EMBL/GenBank/DDBJ whole genome shotgun (WGS) entry which is preliminary data.</text>
</comment>
<protein>
    <submittedName>
        <fullName evidence="2">Uncharacterized protein</fullName>
    </submittedName>
</protein>
<keyword evidence="1" id="KW-0472">Membrane</keyword>
<keyword evidence="1" id="KW-0812">Transmembrane</keyword>
<keyword evidence="1" id="KW-1133">Transmembrane helix</keyword>
<evidence type="ECO:0000313" key="3">
    <source>
        <dbReference type="Proteomes" id="UP001607303"/>
    </source>
</evidence>
<proteinExistence type="predicted"/>
<evidence type="ECO:0000256" key="1">
    <source>
        <dbReference type="SAM" id="Phobius"/>
    </source>
</evidence>